<dbReference type="FunFam" id="1.10.10.10:FF:000056">
    <property type="entry name" value="IclR family transcriptional regulator"/>
    <property type="match status" value="1"/>
</dbReference>
<accession>A0A437PJD1</accession>
<dbReference type="RefSeq" id="WP_127830525.1">
    <property type="nucleotide sequence ID" value="NZ_RZYA01000012.1"/>
</dbReference>
<keyword evidence="3" id="KW-0238">DNA-binding</keyword>
<dbReference type="SMART" id="SM00346">
    <property type="entry name" value="HTH_ICLR"/>
    <property type="match status" value="1"/>
</dbReference>
<dbReference type="Pfam" id="PF01614">
    <property type="entry name" value="IclR_C"/>
    <property type="match status" value="1"/>
</dbReference>
<dbReference type="AlphaFoldDB" id="A0A437PJD1"/>
<dbReference type="Pfam" id="PF09339">
    <property type="entry name" value="HTH_IclR"/>
    <property type="match status" value="1"/>
</dbReference>
<evidence type="ECO:0000256" key="1">
    <source>
        <dbReference type="ARBA" id="ARBA00022798"/>
    </source>
</evidence>
<protein>
    <recommendedName>
        <fullName evidence="7">Glycerol operon regulatory protein</fullName>
    </recommendedName>
</protein>
<evidence type="ECO:0000313" key="11">
    <source>
        <dbReference type="Proteomes" id="UP000283128"/>
    </source>
</evidence>
<dbReference type="OrthoDB" id="60629at2"/>
<proteinExistence type="predicted"/>
<evidence type="ECO:0000313" key="10">
    <source>
        <dbReference type="EMBL" id="RVU22174.1"/>
    </source>
</evidence>
<keyword evidence="5" id="KW-0804">Transcription</keyword>
<dbReference type="PROSITE" id="PS51077">
    <property type="entry name" value="HTH_ICLR"/>
    <property type="match status" value="1"/>
</dbReference>
<dbReference type="InterPro" id="IPR005471">
    <property type="entry name" value="Tscrpt_reg_IclR_N"/>
</dbReference>
<dbReference type="SUPFAM" id="SSF55781">
    <property type="entry name" value="GAF domain-like"/>
    <property type="match status" value="1"/>
</dbReference>
<keyword evidence="11" id="KW-1185">Reference proteome</keyword>
<evidence type="ECO:0000256" key="6">
    <source>
        <dbReference type="ARBA" id="ARBA00058938"/>
    </source>
</evidence>
<dbReference type="EMBL" id="RZYA01000012">
    <property type="protein sequence ID" value="RVU22174.1"/>
    <property type="molecule type" value="Genomic_DNA"/>
</dbReference>
<comment type="caution">
    <text evidence="10">The sequence shown here is derived from an EMBL/GenBank/DDBJ whole genome shotgun (WGS) entry which is preliminary data.</text>
</comment>
<keyword evidence="1" id="KW-0319">Glycerol metabolism</keyword>
<dbReference type="GO" id="GO:0045892">
    <property type="term" value="P:negative regulation of DNA-templated transcription"/>
    <property type="evidence" value="ECO:0007669"/>
    <property type="project" value="TreeGrafter"/>
</dbReference>
<feature type="domain" description="IclR-ED" evidence="9">
    <location>
        <begin position="74"/>
        <end position="254"/>
    </location>
</feature>
<comment type="function">
    <text evidence="6">May be an activator protein for the gylABX operon.</text>
</comment>
<evidence type="ECO:0000256" key="3">
    <source>
        <dbReference type="ARBA" id="ARBA00023125"/>
    </source>
</evidence>
<evidence type="ECO:0000256" key="7">
    <source>
        <dbReference type="ARBA" id="ARBA00070406"/>
    </source>
</evidence>
<dbReference type="InterPro" id="IPR050707">
    <property type="entry name" value="HTH_MetabolicPath_Reg"/>
</dbReference>
<evidence type="ECO:0000259" key="9">
    <source>
        <dbReference type="PROSITE" id="PS51078"/>
    </source>
</evidence>
<reference evidence="10 11" key="1">
    <citation type="submission" date="2019-01" db="EMBL/GenBank/DDBJ databases">
        <title>Genome sequences of Streptomyces and Rhizobium isolates collected from root and soil.</title>
        <authorList>
            <person name="Chhettri S."/>
            <person name="Sevigny J.L."/>
            <person name="Sen A."/>
            <person name="Ennis N."/>
            <person name="Tisa L."/>
        </authorList>
    </citation>
    <scope>NUCLEOTIDE SEQUENCE [LARGE SCALE GENOMIC DNA]</scope>
    <source>
        <strain evidence="10 11">San01</strain>
    </source>
</reference>
<keyword evidence="4" id="KW-0010">Activator</keyword>
<dbReference type="PANTHER" id="PTHR30136">
    <property type="entry name" value="HELIX-TURN-HELIX TRANSCRIPTIONAL REGULATOR, ICLR FAMILY"/>
    <property type="match status" value="1"/>
</dbReference>
<name>A0A437PJD1_9ACTN</name>
<evidence type="ECO:0000259" key="8">
    <source>
        <dbReference type="PROSITE" id="PS51077"/>
    </source>
</evidence>
<dbReference type="Proteomes" id="UP000283128">
    <property type="component" value="Unassembled WGS sequence"/>
</dbReference>
<sequence length="289" mass="31002">MPEQTVTAGTAAPSLLEKAAKVLGAFDGAQPRLSLTEVIRRSGIPRSSAHRILDQLVRLGWLDREGRDYRMGIGMLELGALASHHNKLRRAALPRLHALHESTGHLVHLYVLDGAEVVCLERIGGLNDTSVPSRVGGRMPAHCTAAGKAILAFSDPATVEGVLAHGLRPRTPRTLTHPTALRSALAAARDRGVAFDQEESHRDVVCVAAPLRGAGRAVAAISLSGKGLTAQRDLERLTPAVLACARTVWRDLHGPGRTTRSAPPPSCEPGISEQAMDNMMGWIRHSEWM</sequence>
<organism evidence="10 11">
    <name type="scientific">Streptomyces antnestii</name>
    <dbReference type="NCBI Taxonomy" id="2494256"/>
    <lineage>
        <taxon>Bacteria</taxon>
        <taxon>Bacillati</taxon>
        <taxon>Actinomycetota</taxon>
        <taxon>Actinomycetes</taxon>
        <taxon>Kitasatosporales</taxon>
        <taxon>Streptomycetaceae</taxon>
        <taxon>Streptomyces</taxon>
    </lineage>
</organism>
<feature type="domain" description="HTH iclR-type" evidence="8">
    <location>
        <begin position="13"/>
        <end position="73"/>
    </location>
</feature>
<dbReference type="PANTHER" id="PTHR30136:SF24">
    <property type="entry name" value="HTH-TYPE TRANSCRIPTIONAL REPRESSOR ALLR"/>
    <property type="match status" value="1"/>
</dbReference>
<dbReference type="GO" id="GO:0003700">
    <property type="term" value="F:DNA-binding transcription factor activity"/>
    <property type="evidence" value="ECO:0007669"/>
    <property type="project" value="TreeGrafter"/>
</dbReference>
<evidence type="ECO:0000256" key="2">
    <source>
        <dbReference type="ARBA" id="ARBA00023015"/>
    </source>
</evidence>
<dbReference type="InterPro" id="IPR014757">
    <property type="entry name" value="Tscrpt_reg_IclR_C"/>
</dbReference>
<dbReference type="InterPro" id="IPR036388">
    <property type="entry name" value="WH-like_DNA-bd_sf"/>
</dbReference>
<dbReference type="SUPFAM" id="SSF46785">
    <property type="entry name" value="Winged helix' DNA-binding domain"/>
    <property type="match status" value="1"/>
</dbReference>
<dbReference type="InterPro" id="IPR029016">
    <property type="entry name" value="GAF-like_dom_sf"/>
</dbReference>
<dbReference type="InterPro" id="IPR036390">
    <property type="entry name" value="WH_DNA-bd_sf"/>
</dbReference>
<dbReference type="GO" id="GO:0006071">
    <property type="term" value="P:glycerol metabolic process"/>
    <property type="evidence" value="ECO:0007669"/>
    <property type="project" value="UniProtKB-KW"/>
</dbReference>
<evidence type="ECO:0000256" key="4">
    <source>
        <dbReference type="ARBA" id="ARBA00023159"/>
    </source>
</evidence>
<dbReference type="GO" id="GO:0003677">
    <property type="term" value="F:DNA binding"/>
    <property type="evidence" value="ECO:0007669"/>
    <property type="project" value="UniProtKB-KW"/>
</dbReference>
<dbReference type="PROSITE" id="PS51078">
    <property type="entry name" value="ICLR_ED"/>
    <property type="match status" value="1"/>
</dbReference>
<gene>
    <name evidence="10" type="ORF">EOT10_24775</name>
</gene>
<evidence type="ECO:0000256" key="5">
    <source>
        <dbReference type="ARBA" id="ARBA00023163"/>
    </source>
</evidence>
<dbReference type="Gene3D" id="1.10.10.10">
    <property type="entry name" value="Winged helix-like DNA-binding domain superfamily/Winged helix DNA-binding domain"/>
    <property type="match status" value="1"/>
</dbReference>
<keyword evidence="2" id="KW-0805">Transcription regulation</keyword>
<dbReference type="Gene3D" id="3.30.450.40">
    <property type="match status" value="1"/>
</dbReference>